<evidence type="ECO:0000256" key="4">
    <source>
        <dbReference type="ARBA" id="ARBA00022490"/>
    </source>
</evidence>
<keyword evidence="6" id="KW-0547">Nucleotide-binding</keyword>
<dbReference type="GO" id="GO:0004356">
    <property type="term" value="F:glutamine synthetase activity"/>
    <property type="evidence" value="ECO:0007669"/>
    <property type="project" value="UniProtKB-EC"/>
</dbReference>
<comment type="similarity">
    <text evidence="2 8">Belongs to the glutamine synthetase family.</text>
</comment>
<evidence type="ECO:0000256" key="6">
    <source>
        <dbReference type="ARBA" id="ARBA00022741"/>
    </source>
</evidence>
<evidence type="ECO:0000313" key="11">
    <source>
        <dbReference type="Proteomes" id="UP001314263"/>
    </source>
</evidence>
<keyword evidence="7" id="KW-0067">ATP-binding</keyword>
<dbReference type="InterPro" id="IPR014746">
    <property type="entry name" value="Gln_synth/guanido_kin_cat_dom"/>
</dbReference>
<dbReference type="InterPro" id="IPR008146">
    <property type="entry name" value="Gln_synth_cat_dom"/>
</dbReference>
<gene>
    <name evidence="10" type="ORF">CVIRNUC_000093</name>
</gene>
<dbReference type="PANTHER" id="PTHR20852:SF93">
    <property type="entry name" value="GLUTAMINE SYNTHETASE CYTOSOLIC ISOZYME 1-1"/>
    <property type="match status" value="1"/>
</dbReference>
<dbReference type="EMBL" id="CAUYUE010000001">
    <property type="protein sequence ID" value="CAK0732161.1"/>
    <property type="molecule type" value="Genomic_DNA"/>
</dbReference>
<dbReference type="PROSITE" id="PS51987">
    <property type="entry name" value="GS_CATALYTIC"/>
    <property type="match status" value="1"/>
</dbReference>
<evidence type="ECO:0000256" key="7">
    <source>
        <dbReference type="ARBA" id="ARBA00022840"/>
    </source>
</evidence>
<dbReference type="Gene3D" id="3.30.590.10">
    <property type="entry name" value="Glutamine synthetase/guanido kinase, catalytic domain"/>
    <property type="match status" value="1"/>
</dbReference>
<dbReference type="PANTHER" id="PTHR20852">
    <property type="entry name" value="GLUTAMINE SYNTHETASE"/>
    <property type="match status" value="1"/>
</dbReference>
<evidence type="ECO:0000259" key="9">
    <source>
        <dbReference type="PROSITE" id="PS51987"/>
    </source>
</evidence>
<evidence type="ECO:0000256" key="3">
    <source>
        <dbReference type="ARBA" id="ARBA00012937"/>
    </source>
</evidence>
<keyword evidence="5" id="KW-0436">Ligase</keyword>
<dbReference type="SMART" id="SM01230">
    <property type="entry name" value="Gln-synt_C"/>
    <property type="match status" value="1"/>
</dbReference>
<dbReference type="AlphaFoldDB" id="A0AAV1HQX5"/>
<dbReference type="SUPFAM" id="SSF55931">
    <property type="entry name" value="Glutamine synthetase/guanido kinase"/>
    <property type="match status" value="1"/>
</dbReference>
<keyword evidence="4" id="KW-0963">Cytoplasm</keyword>
<dbReference type="InterPro" id="IPR036651">
    <property type="entry name" value="Gln_synt_N_sf"/>
</dbReference>
<evidence type="ECO:0000256" key="1">
    <source>
        <dbReference type="ARBA" id="ARBA00004496"/>
    </source>
</evidence>
<dbReference type="Gene3D" id="3.10.20.70">
    <property type="entry name" value="Glutamine synthetase, N-terminal domain"/>
    <property type="match status" value="1"/>
</dbReference>
<dbReference type="GO" id="GO:0006542">
    <property type="term" value="P:glutamine biosynthetic process"/>
    <property type="evidence" value="ECO:0007669"/>
    <property type="project" value="InterPro"/>
</dbReference>
<proteinExistence type="inferred from homology"/>
<sequence>MDVSIGALYRKSLSTRGKVLCDYLWCTPNSGSDLRSATKVLNFKPGSVAEVPLWTYDGAATGQESASCSVVYLKPRSLHPDPIRGGDHVLVLCDTYQAPSAEDVGSSELAPHPSNNRAPCERVMKAAAQSQPVFSCQQQYTLLDPQSHYPVGWPERAGEGVSCSQSYGAVGSGTAVGREFAETHVRACLHAGLRMAGSVADSVPGQWSYTVGPCRGIELGDHLWLSRYLLLRSSEQFRVIASTDPKPVPGDWSGNGAPVKFSTRETREEGKGWFVIQEHLRRLQQAHVQHIVAYGVGNAKRWTGQAQSQPSGSLLDFTVGMESRKASISIPHSVLLNKRGWYEDRRPASNMDPYLVTMLLTCTALQLPLPVHASPLASSSQSHQTLSETISRGSSLILDEIADLDSFAPDTPPQNAGFLAAECSSENDPHTATSCMCH</sequence>
<dbReference type="Proteomes" id="UP001314263">
    <property type="component" value="Unassembled WGS sequence"/>
</dbReference>
<dbReference type="EC" id="6.3.1.2" evidence="3"/>
<dbReference type="SUPFAM" id="SSF54368">
    <property type="entry name" value="Glutamine synthetase, N-terminal domain"/>
    <property type="match status" value="1"/>
</dbReference>
<evidence type="ECO:0000313" key="10">
    <source>
        <dbReference type="EMBL" id="CAK0732161.1"/>
    </source>
</evidence>
<evidence type="ECO:0000256" key="8">
    <source>
        <dbReference type="PROSITE-ProRule" id="PRU01331"/>
    </source>
</evidence>
<accession>A0AAV1HQX5</accession>
<feature type="domain" description="GS catalytic" evidence="9">
    <location>
        <begin position="116"/>
        <end position="438"/>
    </location>
</feature>
<evidence type="ECO:0000256" key="5">
    <source>
        <dbReference type="ARBA" id="ARBA00022598"/>
    </source>
</evidence>
<dbReference type="GO" id="GO:0005524">
    <property type="term" value="F:ATP binding"/>
    <property type="evidence" value="ECO:0007669"/>
    <property type="project" value="UniProtKB-KW"/>
</dbReference>
<dbReference type="InterPro" id="IPR050292">
    <property type="entry name" value="Glutamine_Synthetase"/>
</dbReference>
<reference evidence="10 11" key="1">
    <citation type="submission" date="2023-10" db="EMBL/GenBank/DDBJ databases">
        <authorList>
            <person name="Maclean D."/>
            <person name="Macfadyen A."/>
        </authorList>
    </citation>
    <scope>NUCLEOTIDE SEQUENCE [LARGE SCALE GENOMIC DNA]</scope>
</reference>
<keyword evidence="11" id="KW-1185">Reference proteome</keyword>
<comment type="subcellular location">
    <subcellularLocation>
        <location evidence="1">Cytoplasm</location>
    </subcellularLocation>
</comment>
<protein>
    <recommendedName>
        <fullName evidence="3">glutamine synthetase</fullName>
        <ecNumber evidence="3">6.3.1.2</ecNumber>
    </recommendedName>
</protein>
<comment type="caution">
    <text evidence="10">The sequence shown here is derived from an EMBL/GenBank/DDBJ whole genome shotgun (WGS) entry which is preliminary data.</text>
</comment>
<evidence type="ECO:0000256" key="2">
    <source>
        <dbReference type="ARBA" id="ARBA00009897"/>
    </source>
</evidence>
<organism evidence="10 11">
    <name type="scientific">Coccomyxa viridis</name>
    <dbReference type="NCBI Taxonomy" id="1274662"/>
    <lineage>
        <taxon>Eukaryota</taxon>
        <taxon>Viridiplantae</taxon>
        <taxon>Chlorophyta</taxon>
        <taxon>core chlorophytes</taxon>
        <taxon>Trebouxiophyceae</taxon>
        <taxon>Trebouxiophyceae incertae sedis</taxon>
        <taxon>Coccomyxaceae</taxon>
        <taxon>Coccomyxa</taxon>
    </lineage>
</organism>
<name>A0AAV1HQX5_9CHLO</name>
<dbReference type="FunFam" id="3.30.590.10:FF:000011">
    <property type="entry name" value="Glutamine synthetase"/>
    <property type="match status" value="1"/>
</dbReference>
<dbReference type="GO" id="GO:0005737">
    <property type="term" value="C:cytoplasm"/>
    <property type="evidence" value="ECO:0007669"/>
    <property type="project" value="UniProtKB-SubCell"/>
</dbReference>